<organism evidence="1 2">
    <name type="scientific">Brachyspira hampsonii 30446</name>
    <dbReference type="NCBI Taxonomy" id="1289135"/>
    <lineage>
        <taxon>Bacteria</taxon>
        <taxon>Pseudomonadati</taxon>
        <taxon>Spirochaetota</taxon>
        <taxon>Spirochaetia</taxon>
        <taxon>Brachyspirales</taxon>
        <taxon>Brachyspiraceae</taxon>
        <taxon>Brachyspira</taxon>
    </lineage>
</organism>
<dbReference type="GO" id="GO:0008168">
    <property type="term" value="F:methyltransferase activity"/>
    <property type="evidence" value="ECO:0007669"/>
    <property type="project" value="UniProtKB-KW"/>
</dbReference>
<reference evidence="1 2" key="1">
    <citation type="submission" date="2012-07" db="EMBL/GenBank/DDBJ databases">
        <title>Genome sequence of Brachyspira sp. 30446, isolated from a pig with mucohaemorrhagic colitis.</title>
        <authorList>
            <person name="Rubin J.E."/>
            <person name="Fernando C."/>
            <person name="Harding J.C.S."/>
            <person name="Hill J.E."/>
        </authorList>
    </citation>
    <scope>NUCLEOTIDE SEQUENCE [LARGE SCALE GENOMIC DNA]</scope>
    <source>
        <strain evidence="1 2">30446</strain>
    </source>
</reference>
<name>A0A2U4FML4_9SPIR</name>
<dbReference type="EMBL" id="ALNZ01000032">
    <property type="protein sequence ID" value="EKV56373.1"/>
    <property type="molecule type" value="Genomic_DNA"/>
</dbReference>
<dbReference type="CDD" id="cd02440">
    <property type="entry name" value="AdoMet_MTases"/>
    <property type="match status" value="1"/>
</dbReference>
<gene>
    <name evidence="1" type="ORF">A966_11027</name>
</gene>
<proteinExistence type="predicted"/>
<protein>
    <submittedName>
        <fullName evidence="1">Methyltransferase type 11</fullName>
    </submittedName>
</protein>
<evidence type="ECO:0000313" key="1">
    <source>
        <dbReference type="EMBL" id="EKV56373.1"/>
    </source>
</evidence>
<accession>A0A2U4FML4</accession>
<dbReference type="PANTHER" id="PTHR43861:SF6">
    <property type="entry name" value="METHYLTRANSFERASE TYPE 11"/>
    <property type="match status" value="1"/>
</dbReference>
<dbReference type="InterPro" id="IPR029063">
    <property type="entry name" value="SAM-dependent_MTases_sf"/>
</dbReference>
<evidence type="ECO:0000313" key="2">
    <source>
        <dbReference type="Proteomes" id="UP000011663"/>
    </source>
</evidence>
<comment type="caution">
    <text evidence="1">The sequence shown here is derived from an EMBL/GenBank/DDBJ whole genome shotgun (WGS) entry which is preliminary data.</text>
</comment>
<keyword evidence="1" id="KW-0489">Methyltransferase</keyword>
<dbReference type="RefSeq" id="WP_008725353.1">
    <property type="nucleotide sequence ID" value="NZ_JH994111.1"/>
</dbReference>
<dbReference type="GeneID" id="66488609"/>
<keyword evidence="1" id="KW-0808">Transferase</keyword>
<dbReference type="SUPFAM" id="SSF53335">
    <property type="entry name" value="S-adenosyl-L-methionine-dependent methyltransferases"/>
    <property type="match status" value="1"/>
</dbReference>
<dbReference type="STRING" id="1289135.A966_11027"/>
<dbReference type="Proteomes" id="UP000011663">
    <property type="component" value="Unassembled WGS sequence"/>
</dbReference>
<dbReference type="PANTHER" id="PTHR43861">
    <property type="entry name" value="TRANS-ACONITATE 2-METHYLTRANSFERASE-RELATED"/>
    <property type="match status" value="1"/>
</dbReference>
<sequence length="311" mass="36850">MKCSVCYSNNYTEIGIIKNIWYSDKKVYQCNDCKLYYIEPPTEDEMNNLYKNEYHKYWLYHNGNNKIKNKIFEYAKFRIRYSRSLSQFKFVNYLFNDIKDKHNIKVCEIGAFDGLLLKIFKDNGFSVYGYELNDYARNYAENKYNIKLESDFLSSNEKYDIIMLSHVLEHFVSPRDILLKIKSMLNDNGYLYIEVPNSPMLEDVDNNILIDCLTTEHTVNFNPYNLKMLLESVNFEIIDIKYSNYNVNKNNISLKADILKGNIPNLKNIIPFAVFGIKTFIFPSLSFINYDCENTKWSYGENIRLIARNIC</sequence>
<dbReference type="AlphaFoldDB" id="A0A2U4FML4"/>
<dbReference type="Gene3D" id="3.40.50.150">
    <property type="entry name" value="Vaccinia Virus protein VP39"/>
    <property type="match status" value="1"/>
</dbReference>
<dbReference type="GO" id="GO:0032259">
    <property type="term" value="P:methylation"/>
    <property type="evidence" value="ECO:0007669"/>
    <property type="project" value="UniProtKB-KW"/>
</dbReference>
<dbReference type="Pfam" id="PF13489">
    <property type="entry name" value="Methyltransf_23"/>
    <property type="match status" value="1"/>
</dbReference>
<dbReference type="OrthoDB" id="9782855at2"/>